<comment type="catalytic activity">
    <reaction evidence="1">
        <text>S-ubiquitinyl-[E2 ubiquitin-conjugating enzyme]-L-cysteine + [acceptor protein]-L-lysine = [E2 ubiquitin-conjugating enzyme]-L-cysteine + N(6)-ubiquitinyl-[acceptor protein]-L-lysine.</text>
        <dbReference type="EC" id="2.3.2.27"/>
    </reaction>
</comment>
<organism evidence="6 7">
    <name type="scientific">Rubus argutus</name>
    <name type="common">Southern blackberry</name>
    <dbReference type="NCBI Taxonomy" id="59490"/>
    <lineage>
        <taxon>Eukaryota</taxon>
        <taxon>Viridiplantae</taxon>
        <taxon>Streptophyta</taxon>
        <taxon>Embryophyta</taxon>
        <taxon>Tracheophyta</taxon>
        <taxon>Spermatophyta</taxon>
        <taxon>Magnoliopsida</taxon>
        <taxon>eudicotyledons</taxon>
        <taxon>Gunneridae</taxon>
        <taxon>Pentapetalae</taxon>
        <taxon>rosids</taxon>
        <taxon>fabids</taxon>
        <taxon>Rosales</taxon>
        <taxon>Rosaceae</taxon>
        <taxon>Rosoideae</taxon>
        <taxon>Rosoideae incertae sedis</taxon>
        <taxon>Rubus</taxon>
    </lineage>
</organism>
<dbReference type="Pfam" id="PF07714">
    <property type="entry name" value="PK_Tyr_Ser-Thr"/>
    <property type="match status" value="1"/>
</dbReference>
<feature type="domain" description="Protein kinase" evidence="5">
    <location>
        <begin position="340"/>
        <end position="509"/>
    </location>
</feature>
<dbReference type="InterPro" id="IPR011009">
    <property type="entry name" value="Kinase-like_dom_sf"/>
</dbReference>
<dbReference type="SUPFAM" id="SSF56112">
    <property type="entry name" value="Protein kinase-like (PK-like)"/>
    <property type="match status" value="1"/>
</dbReference>
<evidence type="ECO:0000256" key="3">
    <source>
        <dbReference type="ARBA" id="ARBA00022786"/>
    </source>
</evidence>
<dbReference type="SMART" id="SM00219">
    <property type="entry name" value="TyrKc"/>
    <property type="match status" value="1"/>
</dbReference>
<keyword evidence="7" id="KW-1185">Reference proteome</keyword>
<evidence type="ECO:0000259" key="5">
    <source>
        <dbReference type="PROSITE" id="PS50011"/>
    </source>
</evidence>
<evidence type="ECO:0000256" key="1">
    <source>
        <dbReference type="ARBA" id="ARBA00000900"/>
    </source>
</evidence>
<dbReference type="GO" id="GO:0004713">
    <property type="term" value="F:protein tyrosine kinase activity"/>
    <property type="evidence" value="ECO:0007669"/>
    <property type="project" value="InterPro"/>
</dbReference>
<reference evidence="6 7" key="1">
    <citation type="journal article" date="2023" name="G3 (Bethesda)">
        <title>A chromosome-length genome assembly and annotation of blackberry (Rubus argutus, cv. 'Hillquist').</title>
        <authorList>
            <person name="Bruna T."/>
            <person name="Aryal R."/>
            <person name="Dudchenko O."/>
            <person name="Sargent D.J."/>
            <person name="Mead D."/>
            <person name="Buti M."/>
            <person name="Cavallini A."/>
            <person name="Hytonen T."/>
            <person name="Andres J."/>
            <person name="Pham M."/>
            <person name="Weisz D."/>
            <person name="Mascagni F."/>
            <person name="Usai G."/>
            <person name="Natali L."/>
            <person name="Bassil N."/>
            <person name="Fernandez G.E."/>
            <person name="Lomsadze A."/>
            <person name="Armour M."/>
            <person name="Olukolu B."/>
            <person name="Poorten T."/>
            <person name="Britton C."/>
            <person name="Davik J."/>
            <person name="Ashrafi H."/>
            <person name="Aiden E.L."/>
            <person name="Borodovsky M."/>
            <person name="Worthington M."/>
        </authorList>
    </citation>
    <scope>NUCLEOTIDE SEQUENCE [LARGE SCALE GENOMIC DNA]</scope>
    <source>
        <strain evidence="6">PI 553951</strain>
    </source>
</reference>
<protein>
    <recommendedName>
        <fullName evidence="2">RING-type E3 ubiquitin transferase</fullName>
        <ecNumber evidence="2">2.3.2.27</ecNumber>
    </recommendedName>
</protein>
<dbReference type="EMBL" id="JBEDUW010000001">
    <property type="protein sequence ID" value="KAK9949374.1"/>
    <property type="molecule type" value="Genomic_DNA"/>
</dbReference>
<gene>
    <name evidence="6" type="ORF">M0R45_004900</name>
</gene>
<keyword evidence="3" id="KW-0833">Ubl conjugation pathway</keyword>
<dbReference type="GO" id="GO:0005524">
    <property type="term" value="F:ATP binding"/>
    <property type="evidence" value="ECO:0007669"/>
    <property type="project" value="InterPro"/>
</dbReference>
<feature type="coiled-coil region" evidence="4">
    <location>
        <begin position="200"/>
        <end position="305"/>
    </location>
</feature>
<dbReference type="InterPro" id="IPR000719">
    <property type="entry name" value="Prot_kinase_dom"/>
</dbReference>
<comment type="caution">
    <text evidence="6">The sequence shown here is derived from an EMBL/GenBank/DDBJ whole genome shotgun (WGS) entry which is preliminary data.</text>
</comment>
<evidence type="ECO:0000313" key="6">
    <source>
        <dbReference type="EMBL" id="KAK9949374.1"/>
    </source>
</evidence>
<dbReference type="Gene3D" id="1.10.510.10">
    <property type="entry name" value="Transferase(Phosphotransferase) domain 1"/>
    <property type="match status" value="1"/>
</dbReference>
<proteinExistence type="predicted"/>
<evidence type="ECO:0000256" key="4">
    <source>
        <dbReference type="SAM" id="Coils"/>
    </source>
</evidence>
<keyword evidence="4" id="KW-0175">Coiled coil</keyword>
<accession>A0AAW1YLA7</accession>
<sequence length="509" mass="58092">MGFTFMKSSSWKPKTVISGSFHIYQHKPESCELFIICGGREVFLRGQNDQTISMEDDQGVMVAKMKDSFNIKSIIGNMFGNRQSSVSSATRNDSSRQENMQWGSCVQEIESYLQQLSSNLDEEEHHEQESDTSQQASPAEAVVLELNGNPNLSIAEKFESLKLKVREAHEMLYLKKKEVQANIDKRLKAEWAICLCKRRAEELEVQIKEEAKKRIEMKKESDTKKDHLHEVLKTDIEECKNKLNSLIELRSELSQRLHISKMAKARAEAQLKKEVTKRAEMVREIEELRRGRDVFQRRIEFCKEKDAVGLTGRSNTDQLSCCLREYTVEEIKLATDEYSESLRLKTGNGRSTTVYKGCIDHDKVAIKLNVFNSSDDGMPKEDFQAKVKLISHIRHPHLLAMMGYCSKLNCIVYEYMHNGSLQDVFSSPENSIKGCRVLKWHDRVRIAAEVCSAVCYIHEARPRPIIHGHLSPSNILLDRNFVAKVVVLGSTNASMTKATSDGTYGLLEF</sequence>
<dbReference type="PANTHER" id="PTHR45647:SF56">
    <property type="entry name" value="U-BOX DOMAIN-CONTAINING PROTEIN 50-RELATED"/>
    <property type="match status" value="1"/>
</dbReference>
<dbReference type="Gene3D" id="3.30.200.20">
    <property type="entry name" value="Phosphorylase Kinase, domain 1"/>
    <property type="match status" value="1"/>
</dbReference>
<dbReference type="Proteomes" id="UP001457282">
    <property type="component" value="Unassembled WGS sequence"/>
</dbReference>
<dbReference type="AlphaFoldDB" id="A0AAW1YLA7"/>
<dbReference type="PROSITE" id="PS50011">
    <property type="entry name" value="PROTEIN_KINASE_DOM"/>
    <property type="match status" value="1"/>
</dbReference>
<name>A0AAW1YLA7_RUBAR</name>
<dbReference type="PANTHER" id="PTHR45647">
    <property type="entry name" value="OS02G0152300 PROTEIN"/>
    <property type="match status" value="1"/>
</dbReference>
<evidence type="ECO:0000313" key="7">
    <source>
        <dbReference type="Proteomes" id="UP001457282"/>
    </source>
</evidence>
<dbReference type="InterPro" id="IPR051348">
    <property type="entry name" value="U-box_ubiquitin_ligases"/>
</dbReference>
<evidence type="ECO:0000256" key="2">
    <source>
        <dbReference type="ARBA" id="ARBA00012483"/>
    </source>
</evidence>
<dbReference type="InterPro" id="IPR001245">
    <property type="entry name" value="Ser-Thr/Tyr_kinase_cat_dom"/>
</dbReference>
<dbReference type="InterPro" id="IPR020635">
    <property type="entry name" value="Tyr_kinase_cat_dom"/>
</dbReference>
<dbReference type="GO" id="GO:0061630">
    <property type="term" value="F:ubiquitin protein ligase activity"/>
    <property type="evidence" value="ECO:0007669"/>
    <property type="project" value="UniProtKB-EC"/>
</dbReference>
<dbReference type="EC" id="2.3.2.27" evidence="2"/>